<organism evidence="2 3">
    <name type="scientific">Cereibacter changlensis JA139</name>
    <dbReference type="NCBI Taxonomy" id="1188249"/>
    <lineage>
        <taxon>Bacteria</taxon>
        <taxon>Pseudomonadati</taxon>
        <taxon>Pseudomonadota</taxon>
        <taxon>Alphaproteobacteria</taxon>
        <taxon>Rhodobacterales</taxon>
        <taxon>Paracoccaceae</taxon>
        <taxon>Cereibacter</taxon>
    </lineage>
</organism>
<gene>
    <name evidence="2" type="ORF">C5F48_07635</name>
</gene>
<dbReference type="AlphaFoldDB" id="A0A2T4JWQ3"/>
<dbReference type="EMBL" id="PZKG01000024">
    <property type="protein sequence ID" value="PTE22344.1"/>
    <property type="molecule type" value="Genomic_DNA"/>
</dbReference>
<accession>A0A2T4JWQ3</accession>
<name>A0A2T4JWQ3_9RHOB</name>
<keyword evidence="3" id="KW-1185">Reference proteome</keyword>
<reference evidence="2 3" key="1">
    <citation type="submission" date="2018-03" db="EMBL/GenBank/DDBJ databases">
        <title>Cereibacter changlensis.</title>
        <authorList>
            <person name="Meyer T.E."/>
            <person name="Miller S."/>
            <person name="Lodha T."/>
            <person name="Gandham S."/>
            <person name="Chintalapati S."/>
            <person name="Chintalapati V.R."/>
        </authorList>
    </citation>
    <scope>NUCLEOTIDE SEQUENCE [LARGE SCALE GENOMIC DNA]</scope>
    <source>
        <strain evidence="2 3">JA139</strain>
    </source>
</reference>
<feature type="region of interest" description="Disordered" evidence="1">
    <location>
        <begin position="1"/>
        <end position="25"/>
    </location>
</feature>
<proteinExistence type="predicted"/>
<comment type="caution">
    <text evidence="2">The sequence shown here is derived from an EMBL/GenBank/DDBJ whole genome shotgun (WGS) entry which is preliminary data.</text>
</comment>
<evidence type="ECO:0000313" key="3">
    <source>
        <dbReference type="Proteomes" id="UP000241010"/>
    </source>
</evidence>
<evidence type="ECO:0000256" key="1">
    <source>
        <dbReference type="SAM" id="MobiDB-lite"/>
    </source>
</evidence>
<evidence type="ECO:0000313" key="2">
    <source>
        <dbReference type="EMBL" id="PTE22344.1"/>
    </source>
</evidence>
<dbReference type="RefSeq" id="WP_107663310.1">
    <property type="nucleotide sequence ID" value="NZ_PZKG01000024.1"/>
</dbReference>
<protein>
    <submittedName>
        <fullName evidence="2">Uncharacterized protein</fullName>
    </submittedName>
</protein>
<sequence>MTAIATKPEPALGPSNGTRGAAPGLVWPSGRGHEIALIRGSLDSVRRTILAKGSATPPQIDLVEEDGAKALVLRGLVEGPVSILNDPSASRSQLAVIADDGQDATILIDRLALLLAPLSLVRTG</sequence>
<dbReference type="Proteomes" id="UP000241010">
    <property type="component" value="Unassembled WGS sequence"/>
</dbReference>